<comment type="caution">
    <text evidence="1">The sequence shown here is derived from an EMBL/GenBank/DDBJ whole genome shotgun (WGS) entry which is preliminary data.</text>
</comment>
<evidence type="ECO:0000313" key="2">
    <source>
        <dbReference type="Proteomes" id="UP000309984"/>
    </source>
</evidence>
<gene>
    <name evidence="1" type="ORF">C1S79_20815</name>
</gene>
<name>A0AA94R955_9MYCO</name>
<reference evidence="1 2" key="1">
    <citation type="submission" date="2018-01" db="EMBL/GenBank/DDBJ databases">
        <title>Comparative genomics of Mycobacterium mucogenicum and Mycobacterium neoaurum clade members emphasizing tRNA and non-coding RNA.</title>
        <authorList>
            <person name="Behra P.R.K."/>
            <person name="Pettersson B.M.F."/>
            <person name="Das S."/>
            <person name="Dasgupta S."/>
            <person name="Kirsebom L.A."/>
        </authorList>
    </citation>
    <scope>NUCLEOTIDE SEQUENCE [LARGE SCALE GENOMIC DNA]</scope>
    <source>
        <strain evidence="1 2">DSM 45104</strain>
    </source>
</reference>
<evidence type="ECO:0000313" key="1">
    <source>
        <dbReference type="EMBL" id="TLH63621.1"/>
    </source>
</evidence>
<organism evidence="1 2">
    <name type="scientific">Mycolicibacterium phocaicum</name>
    <dbReference type="NCBI Taxonomy" id="319706"/>
    <lineage>
        <taxon>Bacteria</taxon>
        <taxon>Bacillati</taxon>
        <taxon>Actinomycetota</taxon>
        <taxon>Actinomycetes</taxon>
        <taxon>Mycobacteriales</taxon>
        <taxon>Mycobacteriaceae</taxon>
        <taxon>Mycolicibacterium</taxon>
    </lineage>
</organism>
<accession>A0AA94R955</accession>
<dbReference type="Proteomes" id="UP000309984">
    <property type="component" value="Unassembled WGS sequence"/>
</dbReference>
<dbReference type="EMBL" id="POTM01000052">
    <property type="protein sequence ID" value="TLH63621.1"/>
    <property type="molecule type" value="Genomic_DNA"/>
</dbReference>
<proteinExistence type="predicted"/>
<dbReference type="AlphaFoldDB" id="A0AA94R955"/>
<keyword evidence="2" id="KW-1185">Reference proteome</keyword>
<sequence>MLFVVFVAVGTRQRDGDAGAAPDGLLGRLMKSAAGGTEVPLRELKADCLKPGGVLVVQASCELKVPGGGDGLRTVRLTATDGSVGVSAPLPDPKGGRVRTVGKDLSKGDDINVAVGKDGAVITLRCFSCRLRAGG</sequence>
<protein>
    <submittedName>
        <fullName evidence="1">Uncharacterized protein</fullName>
    </submittedName>
</protein>